<keyword evidence="1" id="KW-0341">Growth regulation</keyword>
<dbReference type="PANTHER" id="PTHR34045:SF3">
    <property type="entry name" value="PROTEIN LAZY 4"/>
    <property type="match status" value="1"/>
</dbReference>
<evidence type="ECO:0000256" key="1">
    <source>
        <dbReference type="ARBA" id="ARBA00022604"/>
    </source>
</evidence>
<gene>
    <name evidence="5" type="ORF">Cgig2_025192</name>
</gene>
<evidence type="ECO:0000256" key="3">
    <source>
        <dbReference type="SAM" id="MobiDB-lite"/>
    </source>
</evidence>
<organism evidence="5 6">
    <name type="scientific">Carnegiea gigantea</name>
    <dbReference type="NCBI Taxonomy" id="171969"/>
    <lineage>
        <taxon>Eukaryota</taxon>
        <taxon>Viridiplantae</taxon>
        <taxon>Streptophyta</taxon>
        <taxon>Embryophyta</taxon>
        <taxon>Tracheophyta</taxon>
        <taxon>Spermatophyta</taxon>
        <taxon>Magnoliopsida</taxon>
        <taxon>eudicotyledons</taxon>
        <taxon>Gunneridae</taxon>
        <taxon>Pentapetalae</taxon>
        <taxon>Caryophyllales</taxon>
        <taxon>Cactineae</taxon>
        <taxon>Cactaceae</taxon>
        <taxon>Cactoideae</taxon>
        <taxon>Echinocereeae</taxon>
        <taxon>Carnegiea</taxon>
    </lineage>
</organism>
<dbReference type="OrthoDB" id="1729737at2759"/>
<evidence type="ECO:0000256" key="4">
    <source>
        <dbReference type="SAM" id="Phobius"/>
    </source>
</evidence>
<evidence type="ECO:0000313" key="6">
    <source>
        <dbReference type="Proteomes" id="UP001153076"/>
    </source>
</evidence>
<feature type="compositionally biased region" description="Basic and acidic residues" evidence="3">
    <location>
        <begin position="286"/>
        <end position="324"/>
    </location>
</feature>
<accession>A0A9Q1KRK9</accession>
<comment type="similarity">
    <text evidence="2">Belongs to the LAZY family.</text>
</comment>
<dbReference type="EMBL" id="JAKOGI010000031">
    <property type="protein sequence ID" value="KAJ8448268.1"/>
    <property type="molecule type" value="Genomic_DNA"/>
</dbReference>
<evidence type="ECO:0000256" key="2">
    <source>
        <dbReference type="ARBA" id="ARBA00024198"/>
    </source>
</evidence>
<sequence length="324" mass="37175">MAAYFFEYLVVLIFLAGFHFMSVRKGDCYLTLKFSVTSASDRMVVEQGLEKFFNWMQNKLNGRPGIQRPNTVSVNNHAKHPFQREEFSDWPHGLLTIGTFGSNELKDQAINSEIQIQTVADVQEREQEQNHTSASSPDLSEFTPEEVGQLQKELTKLLKRKPVKQEEANPDLPLDRFLNCPSSLEVSRRISNAVCTDREYQEDDIERTISVIIGKCKEVRAEKTKNAIGQKSLSFLIKKMFVCASGFSPAPSLRDTLQETRMEKLLRTILRKKICPQTSRASSIKRYLEDKHPSQEKSNEQEPERQRVSEGCKWDKTDSECKCT</sequence>
<dbReference type="GO" id="GO:0040008">
    <property type="term" value="P:regulation of growth"/>
    <property type="evidence" value="ECO:0007669"/>
    <property type="project" value="InterPro"/>
</dbReference>
<feature type="region of interest" description="Disordered" evidence="3">
    <location>
        <begin position="281"/>
        <end position="324"/>
    </location>
</feature>
<keyword evidence="6" id="KW-1185">Reference proteome</keyword>
<keyword evidence="4" id="KW-1133">Transmembrane helix</keyword>
<dbReference type="AlphaFoldDB" id="A0A9Q1KRK9"/>
<dbReference type="GO" id="GO:0009630">
    <property type="term" value="P:gravitropism"/>
    <property type="evidence" value="ECO:0007669"/>
    <property type="project" value="InterPro"/>
</dbReference>
<name>A0A9Q1KRK9_9CARY</name>
<comment type="caution">
    <text evidence="5">The sequence shown here is derived from an EMBL/GenBank/DDBJ whole genome shotgun (WGS) entry which is preliminary data.</text>
</comment>
<feature type="transmembrane region" description="Helical" evidence="4">
    <location>
        <begin position="6"/>
        <end position="23"/>
    </location>
</feature>
<dbReference type="InterPro" id="IPR044683">
    <property type="entry name" value="LAZY"/>
</dbReference>
<feature type="region of interest" description="Disordered" evidence="3">
    <location>
        <begin position="123"/>
        <end position="146"/>
    </location>
</feature>
<reference evidence="5" key="1">
    <citation type="submission" date="2022-04" db="EMBL/GenBank/DDBJ databases">
        <title>Carnegiea gigantea Genome sequencing and assembly v2.</title>
        <authorList>
            <person name="Copetti D."/>
            <person name="Sanderson M.J."/>
            <person name="Burquez A."/>
            <person name="Wojciechowski M.F."/>
        </authorList>
    </citation>
    <scope>NUCLEOTIDE SEQUENCE</scope>
    <source>
        <strain evidence="5">SGP5-SGP5p</strain>
        <tissue evidence="5">Aerial part</tissue>
    </source>
</reference>
<evidence type="ECO:0000313" key="5">
    <source>
        <dbReference type="EMBL" id="KAJ8448268.1"/>
    </source>
</evidence>
<protein>
    <submittedName>
        <fullName evidence="5">Uncharacterized protein</fullName>
    </submittedName>
</protein>
<keyword evidence="4" id="KW-0812">Transmembrane</keyword>
<proteinExistence type="inferred from homology"/>
<dbReference type="PANTHER" id="PTHR34045">
    <property type="entry name" value="OS03G0406300 PROTEIN"/>
    <property type="match status" value="1"/>
</dbReference>
<keyword evidence="4" id="KW-0472">Membrane</keyword>
<dbReference type="Proteomes" id="UP001153076">
    <property type="component" value="Unassembled WGS sequence"/>
</dbReference>